<dbReference type="PANTHER" id="PTHR45973">
    <property type="entry name" value="PROTEIN PHOSPHATASE 1 REGULATORY SUBUNIT SDS22-RELATED"/>
    <property type="match status" value="1"/>
</dbReference>
<evidence type="ECO:0000256" key="3">
    <source>
        <dbReference type="SAM" id="MobiDB-lite"/>
    </source>
</evidence>
<protein>
    <submittedName>
        <fullName evidence="4">Leucine-rich repeat protein, putative</fullName>
    </submittedName>
</protein>
<dbReference type="InterPro" id="IPR025875">
    <property type="entry name" value="Leu-rich_rpt_4"/>
</dbReference>
<dbReference type="Proteomes" id="UP000219799">
    <property type="component" value="Chromosome 7"/>
</dbReference>
<dbReference type="SMART" id="SM00365">
    <property type="entry name" value="LRR_SD22"/>
    <property type="match status" value="5"/>
</dbReference>
<dbReference type="InterPro" id="IPR032675">
    <property type="entry name" value="LRR_dom_sf"/>
</dbReference>
<evidence type="ECO:0000256" key="2">
    <source>
        <dbReference type="ARBA" id="ARBA00022737"/>
    </source>
</evidence>
<dbReference type="PROSITE" id="PS51450">
    <property type="entry name" value="LRR"/>
    <property type="match status" value="5"/>
</dbReference>
<dbReference type="SUPFAM" id="SSF52075">
    <property type="entry name" value="Outer arm dynein light chain 1"/>
    <property type="match status" value="1"/>
</dbReference>
<reference evidence="4 5" key="1">
    <citation type="submission" date="2016-06" db="EMBL/GenBank/DDBJ databases">
        <authorList>
            <consortium name="Pathogen Informatics"/>
        </authorList>
    </citation>
    <scope>NUCLEOTIDE SEQUENCE [LARGE SCALE GENOMIC DNA]</scope>
    <source>
        <strain evidence="4">PmlGA01</strain>
    </source>
</reference>
<proteinExistence type="predicted"/>
<evidence type="ECO:0000313" key="4">
    <source>
        <dbReference type="EMBL" id="SBT71079.1"/>
    </source>
</evidence>
<dbReference type="Gene3D" id="3.80.10.10">
    <property type="entry name" value="Ribonuclease Inhibitor"/>
    <property type="match status" value="1"/>
</dbReference>
<dbReference type="InterPro" id="IPR050576">
    <property type="entry name" value="Cilia_flagella_integrity"/>
</dbReference>
<dbReference type="Pfam" id="PF12799">
    <property type="entry name" value="LRR_4"/>
    <property type="match status" value="1"/>
</dbReference>
<feature type="compositionally biased region" description="Basic and acidic residues" evidence="3">
    <location>
        <begin position="1"/>
        <end position="16"/>
    </location>
</feature>
<dbReference type="InterPro" id="IPR001611">
    <property type="entry name" value="Leu-rich_rpt"/>
</dbReference>
<dbReference type="PANTHER" id="PTHR45973:SF33">
    <property type="entry name" value="CHROMOSOME UNDETERMINED SCAFFOLD_20, WHOLE GENOME SHOTGUN SEQUENCE"/>
    <property type="match status" value="1"/>
</dbReference>
<organism evidence="4 5">
    <name type="scientific">Plasmodium malariae</name>
    <dbReference type="NCBI Taxonomy" id="5858"/>
    <lineage>
        <taxon>Eukaryota</taxon>
        <taxon>Sar</taxon>
        <taxon>Alveolata</taxon>
        <taxon>Apicomplexa</taxon>
        <taxon>Aconoidasida</taxon>
        <taxon>Haemosporida</taxon>
        <taxon>Plasmodiidae</taxon>
        <taxon>Plasmodium</taxon>
        <taxon>Plasmodium (Plasmodium)</taxon>
    </lineage>
</organism>
<evidence type="ECO:0000256" key="1">
    <source>
        <dbReference type="ARBA" id="ARBA00022614"/>
    </source>
</evidence>
<gene>
    <name evidence="4" type="primary">LRR8</name>
    <name evidence="4" type="ORF">PMLGA01_070032600</name>
</gene>
<dbReference type="EMBL" id="LT594495">
    <property type="protein sequence ID" value="SBT71079.1"/>
    <property type="molecule type" value="Genomic_DNA"/>
</dbReference>
<sequence length="462" mass="54574">MNEEKENNKKDERQNYTDDINCNEEYGQQNEKKEDVNDSTFEDIIPEEDYKRIRTNIINESILINEINKYNSAKGEDSTDKLIHTKILSLENRKILIIQNMNLFKSLEELHLDNNLIEELENLDELVNLKILSVSNNKIKEIKNLKNLKNLEELNLHNNRIKKIENLNNNKKLKILILSKNYIEDIENIIYLRCLKELKFLNLEDNPICNVDNVDNVNNINNVTNEVKCKLKSIKYFNNEILASYQKKKDQTHVNTTTMCATRNNEFEFGSLNSAIDNKEIYEKKILEAFLYDITVLAKSLFEDTKEPVVLIHYNVYRAPFPPLSAPHRDQVLLLNEERKKCSEIFEDDVENFISAYMLNNVKEYNTLRKRAKKVIHSLLSFLNCKQDEINEYYSYKGNRSNILNNLEDFISSSYNKSCTFLIEEKKKYLFLKSRDRITEIGKIVDTFNDLFYSYLSTLRVK</sequence>
<dbReference type="VEuPathDB" id="PlasmoDB:PmUG01_07041800"/>
<feature type="region of interest" description="Disordered" evidence="3">
    <location>
        <begin position="1"/>
        <end position="38"/>
    </location>
</feature>
<keyword evidence="2" id="KW-0677">Repeat</keyword>
<keyword evidence="1" id="KW-0433">Leucine-rich repeat</keyword>
<name>A0A1C3KC37_PLAMA</name>
<evidence type="ECO:0000313" key="5">
    <source>
        <dbReference type="Proteomes" id="UP000219799"/>
    </source>
</evidence>
<accession>A0A1C3KC37</accession>
<dbReference type="AlphaFoldDB" id="A0A1C3KC37"/>